<dbReference type="EMBL" id="JAUIQD010000005">
    <property type="protein sequence ID" value="KAK3349507.1"/>
    <property type="molecule type" value="Genomic_DNA"/>
</dbReference>
<comment type="caution">
    <text evidence="2">The sequence shown here is derived from an EMBL/GenBank/DDBJ whole genome shotgun (WGS) entry which is preliminary data.</text>
</comment>
<protein>
    <submittedName>
        <fullName evidence="2">Uncharacterized protein</fullName>
    </submittedName>
</protein>
<proteinExistence type="predicted"/>
<dbReference type="Proteomes" id="UP001275084">
    <property type="component" value="Unassembled WGS sequence"/>
</dbReference>
<dbReference type="AlphaFoldDB" id="A0AAJ0MCD5"/>
<keyword evidence="3" id="KW-1185">Reference proteome</keyword>
<accession>A0AAJ0MCD5</accession>
<name>A0AAJ0MCD5_9PEZI</name>
<evidence type="ECO:0000313" key="3">
    <source>
        <dbReference type="Proteomes" id="UP001275084"/>
    </source>
</evidence>
<sequence length="251" mass="27257">MPRRYCGSLATRIAGWWISKSDAQFEMAMQSKIVKIVPVWCKRRHSLDPERAPGALQCPLRCPQDPGPIHQGAFVILQPTRCVRKHGNTETPHHALRCGNRCDSCKPSTLATFSGSSRARRPSARVVLGKPLHRSWSRSPHSPSTPHPPRPPRPLGSNDGLNAARRSSTQFSNSSSTSLGANTTLASSAAPSPSWSTPKGQDRGAPNFPIIPSLSTPFLLLPAWACAFPAYLTPTIRPLATPDGRAPKLRD</sequence>
<feature type="compositionally biased region" description="Low complexity" evidence="1">
    <location>
        <begin position="167"/>
        <end position="198"/>
    </location>
</feature>
<feature type="compositionally biased region" description="Pro residues" evidence="1">
    <location>
        <begin position="143"/>
        <end position="154"/>
    </location>
</feature>
<evidence type="ECO:0000256" key="1">
    <source>
        <dbReference type="SAM" id="MobiDB-lite"/>
    </source>
</evidence>
<gene>
    <name evidence="2" type="ORF">B0T25DRAFT_244958</name>
</gene>
<evidence type="ECO:0000313" key="2">
    <source>
        <dbReference type="EMBL" id="KAK3349507.1"/>
    </source>
</evidence>
<reference evidence="2" key="2">
    <citation type="submission" date="2023-06" db="EMBL/GenBank/DDBJ databases">
        <authorList>
            <consortium name="Lawrence Berkeley National Laboratory"/>
            <person name="Haridas S."/>
            <person name="Hensen N."/>
            <person name="Bonometti L."/>
            <person name="Westerberg I."/>
            <person name="Brannstrom I.O."/>
            <person name="Guillou S."/>
            <person name="Cros-Aarteil S."/>
            <person name="Calhoun S."/>
            <person name="Kuo A."/>
            <person name="Mondo S."/>
            <person name="Pangilinan J."/>
            <person name="Riley R."/>
            <person name="Labutti K."/>
            <person name="Andreopoulos B."/>
            <person name="Lipzen A."/>
            <person name="Chen C."/>
            <person name="Yanf M."/>
            <person name="Daum C."/>
            <person name="Ng V."/>
            <person name="Clum A."/>
            <person name="Steindorff A."/>
            <person name="Ohm R."/>
            <person name="Martin F."/>
            <person name="Silar P."/>
            <person name="Natvig D."/>
            <person name="Lalanne C."/>
            <person name="Gautier V."/>
            <person name="Ament-Velasquez S.L."/>
            <person name="Kruys A."/>
            <person name="Hutchinson M.I."/>
            <person name="Powell A.J."/>
            <person name="Barry K."/>
            <person name="Miller A.N."/>
            <person name="Grigoriev I.V."/>
            <person name="Debuchy R."/>
            <person name="Gladieux P."/>
            <person name="Thoren M.H."/>
            <person name="Johannesson H."/>
        </authorList>
    </citation>
    <scope>NUCLEOTIDE SEQUENCE</scope>
    <source>
        <strain evidence="2">CBS 955.72</strain>
    </source>
</reference>
<feature type="region of interest" description="Disordered" evidence="1">
    <location>
        <begin position="131"/>
        <end position="208"/>
    </location>
</feature>
<organism evidence="2 3">
    <name type="scientific">Lasiosphaeria hispida</name>
    <dbReference type="NCBI Taxonomy" id="260671"/>
    <lineage>
        <taxon>Eukaryota</taxon>
        <taxon>Fungi</taxon>
        <taxon>Dikarya</taxon>
        <taxon>Ascomycota</taxon>
        <taxon>Pezizomycotina</taxon>
        <taxon>Sordariomycetes</taxon>
        <taxon>Sordariomycetidae</taxon>
        <taxon>Sordariales</taxon>
        <taxon>Lasiosphaeriaceae</taxon>
        <taxon>Lasiosphaeria</taxon>
    </lineage>
</organism>
<reference evidence="2" key="1">
    <citation type="journal article" date="2023" name="Mol. Phylogenet. Evol.">
        <title>Genome-scale phylogeny and comparative genomics of the fungal order Sordariales.</title>
        <authorList>
            <person name="Hensen N."/>
            <person name="Bonometti L."/>
            <person name="Westerberg I."/>
            <person name="Brannstrom I.O."/>
            <person name="Guillou S."/>
            <person name="Cros-Aarteil S."/>
            <person name="Calhoun S."/>
            <person name="Haridas S."/>
            <person name="Kuo A."/>
            <person name="Mondo S."/>
            <person name="Pangilinan J."/>
            <person name="Riley R."/>
            <person name="LaButti K."/>
            <person name="Andreopoulos B."/>
            <person name="Lipzen A."/>
            <person name="Chen C."/>
            <person name="Yan M."/>
            <person name="Daum C."/>
            <person name="Ng V."/>
            <person name="Clum A."/>
            <person name="Steindorff A."/>
            <person name="Ohm R.A."/>
            <person name="Martin F."/>
            <person name="Silar P."/>
            <person name="Natvig D.O."/>
            <person name="Lalanne C."/>
            <person name="Gautier V."/>
            <person name="Ament-Velasquez S.L."/>
            <person name="Kruys A."/>
            <person name="Hutchinson M.I."/>
            <person name="Powell A.J."/>
            <person name="Barry K."/>
            <person name="Miller A.N."/>
            <person name="Grigoriev I.V."/>
            <person name="Debuchy R."/>
            <person name="Gladieux P."/>
            <person name="Hiltunen Thoren M."/>
            <person name="Johannesson H."/>
        </authorList>
    </citation>
    <scope>NUCLEOTIDE SEQUENCE</scope>
    <source>
        <strain evidence="2">CBS 955.72</strain>
    </source>
</reference>